<gene>
    <name evidence="3" type="ORF">CDL12_11127</name>
</gene>
<dbReference type="InterPro" id="IPR047173">
    <property type="entry name" value="STRAD_A/B-like"/>
</dbReference>
<dbReference type="STRING" id="429701.A0A2G9HG36"/>
<dbReference type="GO" id="GO:0005524">
    <property type="term" value="F:ATP binding"/>
    <property type="evidence" value="ECO:0007669"/>
    <property type="project" value="InterPro"/>
</dbReference>
<protein>
    <submittedName>
        <fullName evidence="3">MEKK</fullName>
        <ecNumber evidence="3">2.7.11.1</ecNumber>
    </submittedName>
</protein>
<reference evidence="4" key="1">
    <citation type="journal article" date="2018" name="Gigascience">
        <title>Genome assembly of the Pink Ipe (Handroanthus impetiginosus, Bignoniaceae), a highly valued, ecologically keystone Neotropical timber forest tree.</title>
        <authorList>
            <person name="Silva-Junior O.B."/>
            <person name="Grattapaglia D."/>
            <person name="Novaes E."/>
            <person name="Collevatti R.G."/>
        </authorList>
    </citation>
    <scope>NUCLEOTIDE SEQUENCE [LARGE SCALE GENOMIC DNA]</scope>
    <source>
        <strain evidence="4">cv. UFG-1</strain>
    </source>
</reference>
<dbReference type="PANTHER" id="PTHR48014:SF16">
    <property type="entry name" value="KINASE"/>
    <property type="match status" value="1"/>
</dbReference>
<organism evidence="3 4">
    <name type="scientific">Handroanthus impetiginosus</name>
    <dbReference type="NCBI Taxonomy" id="429701"/>
    <lineage>
        <taxon>Eukaryota</taxon>
        <taxon>Viridiplantae</taxon>
        <taxon>Streptophyta</taxon>
        <taxon>Embryophyta</taxon>
        <taxon>Tracheophyta</taxon>
        <taxon>Spermatophyta</taxon>
        <taxon>Magnoliopsida</taxon>
        <taxon>eudicotyledons</taxon>
        <taxon>Gunneridae</taxon>
        <taxon>Pentapetalae</taxon>
        <taxon>asterids</taxon>
        <taxon>lamiids</taxon>
        <taxon>Lamiales</taxon>
        <taxon>Bignoniaceae</taxon>
        <taxon>Crescentiina</taxon>
        <taxon>Tabebuia alliance</taxon>
        <taxon>Handroanthus</taxon>
    </lineage>
</organism>
<sequence length="269" mass="30619">MNLRLIQVDEFGLIPHHPNILVIRKPFINKGFFSVLLPHMEQGSLQSIMLKRFPNGFPEGCILVVLREILMGLYFIHNHGQVHREISVGAIFLKRGSKIKLAYSPSVYNGTDIYEGSTSSCLPMSTICDWASAPEVYQDDKCEYTPKADIWLFGITALELAYGGLKVKDRKALDSMVKNINRRKRLPRRDQDESEKWEKNLCSSVGNWFSGVVGFKKRVFSKAFEDMVAKCLALDPEKRPTAGEILQHNVFTTLTIEDFTSFEDLLNNI</sequence>
<dbReference type="GO" id="GO:0043539">
    <property type="term" value="F:protein serine/threonine kinase activator activity"/>
    <property type="evidence" value="ECO:0007669"/>
    <property type="project" value="InterPro"/>
</dbReference>
<evidence type="ECO:0000256" key="1">
    <source>
        <dbReference type="ARBA" id="ARBA00008874"/>
    </source>
</evidence>
<dbReference type="Pfam" id="PF00069">
    <property type="entry name" value="Pkinase"/>
    <property type="match status" value="1"/>
</dbReference>
<dbReference type="InterPro" id="IPR011009">
    <property type="entry name" value="Kinase-like_dom_sf"/>
</dbReference>
<comment type="similarity">
    <text evidence="1">Belongs to the protein kinase superfamily. STE Ser/Thr protein kinase family. STE20 subfamily.</text>
</comment>
<dbReference type="EMBL" id="NKXS01001920">
    <property type="protein sequence ID" value="PIN16250.1"/>
    <property type="molecule type" value="Genomic_DNA"/>
</dbReference>
<dbReference type="InterPro" id="IPR000719">
    <property type="entry name" value="Prot_kinase_dom"/>
</dbReference>
<keyword evidence="4" id="KW-1185">Reference proteome</keyword>
<dbReference type="OrthoDB" id="248923at2759"/>
<dbReference type="EC" id="2.7.11.1" evidence="3"/>
<name>A0A2G9HG36_9LAMI</name>
<dbReference type="Proteomes" id="UP000231279">
    <property type="component" value="Unassembled WGS sequence"/>
</dbReference>
<dbReference type="PROSITE" id="PS50011">
    <property type="entry name" value="PROTEIN_KINASE_DOM"/>
    <property type="match status" value="1"/>
</dbReference>
<evidence type="ECO:0000313" key="3">
    <source>
        <dbReference type="EMBL" id="PIN16250.1"/>
    </source>
</evidence>
<feature type="domain" description="Protein kinase" evidence="2">
    <location>
        <begin position="1"/>
        <end position="251"/>
    </location>
</feature>
<comment type="caution">
    <text evidence="3">The sequence shown here is derived from an EMBL/GenBank/DDBJ whole genome shotgun (WGS) entry which is preliminary data.</text>
</comment>
<dbReference type="Gene3D" id="1.10.510.10">
    <property type="entry name" value="Transferase(Phosphotransferase) domain 1"/>
    <property type="match status" value="1"/>
</dbReference>
<evidence type="ECO:0000259" key="2">
    <source>
        <dbReference type="PROSITE" id="PS50011"/>
    </source>
</evidence>
<proteinExistence type="inferred from homology"/>
<dbReference type="PANTHER" id="PTHR48014">
    <property type="entry name" value="SERINE/THREONINE-PROTEIN KINASE FRAY2"/>
    <property type="match status" value="1"/>
</dbReference>
<dbReference type="GO" id="GO:0004674">
    <property type="term" value="F:protein serine/threonine kinase activity"/>
    <property type="evidence" value="ECO:0007669"/>
    <property type="project" value="UniProtKB-EC"/>
</dbReference>
<keyword evidence="3" id="KW-0808">Transferase</keyword>
<dbReference type="AlphaFoldDB" id="A0A2G9HG36"/>
<evidence type="ECO:0000313" key="4">
    <source>
        <dbReference type="Proteomes" id="UP000231279"/>
    </source>
</evidence>
<accession>A0A2G9HG36</accession>
<dbReference type="SUPFAM" id="SSF56112">
    <property type="entry name" value="Protein kinase-like (PK-like)"/>
    <property type="match status" value="1"/>
</dbReference>